<evidence type="ECO:0000256" key="2">
    <source>
        <dbReference type="ARBA" id="ARBA00012417"/>
    </source>
</evidence>
<protein>
    <recommendedName>
        <fullName evidence="2">DNA-directed DNA polymerase</fullName>
        <ecNumber evidence="2">2.7.7.7</ecNumber>
    </recommendedName>
</protein>
<sequence>MRANFACHRVKQNHATHVPAHRIFLDVETRVIEDGDIKRLPFRFGVTCYEYKNSQRKNTQSVWKTHHTTKEMFDYIVSKAQASTKLYLFAHNISFDAISCALLKHLTEANWKLGFYYSKGLVYILSTKSDKKKIVLLSTTNYFPCSVKALGAMLNLPKLDADFINDDETKLIEYCTRDVEIIRKAVLLWFDIIMNNDYGGFKMTTASQALAAFRHRFMSHPIYPHNETDIKELERRSYFGGRVECFYVGKYEDGPFVKLDFNSNYASVMIKEAYPTNLAGVFESVSVDRLKELLDSYLVIADVVINTDLPLYPTRCGQKLLFPVGEFKCTLCSKSLSEAIKRGHLVKVTKTAAYVGKLVFKSFIEHFFPLKQKYDKDGEKILRTIFKLIMNSLYGKFAERHKEIIRTEEFGGKLCYRELEFVFGENKRTLKTKLLNTVFEEGEEVDSKHMFTAISSHVTDYARWLLWEAFEKIGLGNQMYCDTDSIICRKSVIKNIPDLLHPDKIGYLSIEAEADSVELVNPKHYKFGDELKIKGIPSKAVLIKENTYQYESFARDITLIKAGNLTEVYIKQVVKVLSGKYNKGKVNESGKVEPFELPTDALLLPI</sequence>
<dbReference type="Gene3D" id="3.30.420.10">
    <property type="entry name" value="Ribonuclease H-like superfamily/Ribonuclease H"/>
    <property type="match status" value="1"/>
</dbReference>
<dbReference type="GO" id="GO:0003887">
    <property type="term" value="F:DNA-directed DNA polymerase activity"/>
    <property type="evidence" value="ECO:0007669"/>
    <property type="project" value="UniProtKB-KW"/>
</dbReference>
<dbReference type="EC" id="2.7.7.7" evidence="2"/>
<dbReference type="InterPro" id="IPR036397">
    <property type="entry name" value="RNaseH_sf"/>
</dbReference>
<keyword evidence="4" id="KW-0548">Nucleotidyltransferase</keyword>
<dbReference type="AlphaFoldDB" id="A0A6M3JKB9"/>
<dbReference type="SUPFAM" id="SSF56672">
    <property type="entry name" value="DNA/RNA polymerases"/>
    <property type="match status" value="1"/>
</dbReference>
<keyword evidence="3" id="KW-0808">Transferase</keyword>
<dbReference type="PRINTS" id="PR00106">
    <property type="entry name" value="DNAPOLB"/>
</dbReference>
<dbReference type="EMBL" id="MT141778">
    <property type="protein sequence ID" value="QJA70270.1"/>
    <property type="molecule type" value="Genomic_DNA"/>
</dbReference>
<dbReference type="Pfam" id="PF03175">
    <property type="entry name" value="DNA_pol_B_2"/>
    <property type="match status" value="1"/>
</dbReference>
<dbReference type="GO" id="GO:0003677">
    <property type="term" value="F:DNA binding"/>
    <property type="evidence" value="ECO:0007669"/>
    <property type="project" value="UniProtKB-KW"/>
</dbReference>
<dbReference type="InterPro" id="IPR004868">
    <property type="entry name" value="DNA-dir_DNA_pol_B_mt/vir"/>
</dbReference>
<evidence type="ECO:0000256" key="6">
    <source>
        <dbReference type="ARBA" id="ARBA00022932"/>
    </source>
</evidence>
<evidence type="ECO:0000259" key="9">
    <source>
        <dbReference type="Pfam" id="PF03175"/>
    </source>
</evidence>
<keyword evidence="6" id="KW-0239">DNA-directed DNA polymerase</keyword>
<evidence type="ECO:0000313" key="10">
    <source>
        <dbReference type="EMBL" id="QJA70270.1"/>
    </source>
</evidence>
<evidence type="ECO:0000256" key="1">
    <source>
        <dbReference type="ARBA" id="ARBA00005755"/>
    </source>
</evidence>
<dbReference type="PANTHER" id="PTHR33568:SF3">
    <property type="entry name" value="DNA-DIRECTED DNA POLYMERASE"/>
    <property type="match status" value="1"/>
</dbReference>
<dbReference type="Gene3D" id="3.90.1600.10">
    <property type="entry name" value="Palm domain of DNA polymerase"/>
    <property type="match status" value="2"/>
</dbReference>
<accession>A0A6M3JKB9</accession>
<dbReference type="PANTHER" id="PTHR33568">
    <property type="entry name" value="DNA POLYMERASE"/>
    <property type="match status" value="1"/>
</dbReference>
<organism evidence="10">
    <name type="scientific">viral metagenome</name>
    <dbReference type="NCBI Taxonomy" id="1070528"/>
    <lineage>
        <taxon>unclassified sequences</taxon>
        <taxon>metagenomes</taxon>
        <taxon>organismal metagenomes</taxon>
    </lineage>
</organism>
<dbReference type="SUPFAM" id="SSF53098">
    <property type="entry name" value="Ribonuclease H-like"/>
    <property type="match status" value="1"/>
</dbReference>
<dbReference type="InterPro" id="IPR023211">
    <property type="entry name" value="DNA_pol_palm_dom_sf"/>
</dbReference>
<comment type="catalytic activity">
    <reaction evidence="8">
        <text>DNA(n) + a 2'-deoxyribonucleoside 5'-triphosphate = DNA(n+1) + diphosphate</text>
        <dbReference type="Rhea" id="RHEA:22508"/>
        <dbReference type="Rhea" id="RHEA-COMP:17339"/>
        <dbReference type="Rhea" id="RHEA-COMP:17340"/>
        <dbReference type="ChEBI" id="CHEBI:33019"/>
        <dbReference type="ChEBI" id="CHEBI:61560"/>
        <dbReference type="ChEBI" id="CHEBI:173112"/>
        <dbReference type="EC" id="2.7.7.7"/>
    </reaction>
</comment>
<dbReference type="InterPro" id="IPR043502">
    <property type="entry name" value="DNA/RNA_pol_sf"/>
</dbReference>
<gene>
    <name evidence="10" type="ORF">MM415A03867_0009</name>
</gene>
<reference evidence="10" key="1">
    <citation type="submission" date="2020-03" db="EMBL/GenBank/DDBJ databases">
        <title>The deep terrestrial virosphere.</title>
        <authorList>
            <person name="Holmfeldt K."/>
            <person name="Nilsson E."/>
            <person name="Simone D."/>
            <person name="Lopez-Fernandez M."/>
            <person name="Wu X."/>
            <person name="de Brujin I."/>
            <person name="Lundin D."/>
            <person name="Andersson A."/>
            <person name="Bertilsson S."/>
            <person name="Dopson M."/>
        </authorList>
    </citation>
    <scope>NUCLEOTIDE SEQUENCE</scope>
    <source>
        <strain evidence="10">MM415A03867</strain>
    </source>
</reference>
<evidence type="ECO:0000256" key="4">
    <source>
        <dbReference type="ARBA" id="ARBA00022695"/>
    </source>
</evidence>
<comment type="similarity">
    <text evidence="1">Belongs to the DNA polymerase type-B family.</text>
</comment>
<proteinExistence type="inferred from homology"/>
<keyword evidence="5" id="KW-0235">DNA replication</keyword>
<feature type="domain" description="DNA-directed DNA polymerase family B mitochondria/virus" evidence="9">
    <location>
        <begin position="169"/>
        <end position="401"/>
    </location>
</feature>
<evidence type="ECO:0000256" key="7">
    <source>
        <dbReference type="ARBA" id="ARBA00023125"/>
    </source>
</evidence>
<keyword evidence="7" id="KW-0238">DNA-binding</keyword>
<name>A0A6M3JKB9_9ZZZZ</name>
<evidence type="ECO:0000256" key="3">
    <source>
        <dbReference type="ARBA" id="ARBA00022679"/>
    </source>
</evidence>
<evidence type="ECO:0000256" key="5">
    <source>
        <dbReference type="ARBA" id="ARBA00022705"/>
    </source>
</evidence>
<dbReference type="InterPro" id="IPR012337">
    <property type="entry name" value="RNaseH-like_sf"/>
</dbReference>
<dbReference type="GO" id="GO:0000166">
    <property type="term" value="F:nucleotide binding"/>
    <property type="evidence" value="ECO:0007669"/>
    <property type="project" value="InterPro"/>
</dbReference>
<dbReference type="InterPro" id="IPR006172">
    <property type="entry name" value="DNA-dir_DNA_pol_B"/>
</dbReference>
<evidence type="ECO:0000256" key="8">
    <source>
        <dbReference type="ARBA" id="ARBA00049244"/>
    </source>
</evidence>
<dbReference type="GO" id="GO:0006260">
    <property type="term" value="P:DNA replication"/>
    <property type="evidence" value="ECO:0007669"/>
    <property type="project" value="UniProtKB-KW"/>
</dbReference>